<feature type="region of interest" description="Disordered" evidence="1">
    <location>
        <begin position="1"/>
        <end position="30"/>
    </location>
</feature>
<proteinExistence type="predicted"/>
<feature type="region of interest" description="Disordered" evidence="1">
    <location>
        <begin position="212"/>
        <end position="276"/>
    </location>
</feature>
<organism evidence="3 4">
    <name type="scientific">Micromonospora chaiyaphumensis</name>
    <dbReference type="NCBI Taxonomy" id="307119"/>
    <lineage>
        <taxon>Bacteria</taxon>
        <taxon>Bacillati</taxon>
        <taxon>Actinomycetota</taxon>
        <taxon>Actinomycetes</taxon>
        <taxon>Micromonosporales</taxon>
        <taxon>Micromonosporaceae</taxon>
        <taxon>Micromonospora</taxon>
    </lineage>
</organism>
<accession>A0A1C4UDB2</accession>
<reference evidence="4" key="1">
    <citation type="submission" date="2016-06" db="EMBL/GenBank/DDBJ databases">
        <authorList>
            <person name="Varghese N."/>
            <person name="Submissions Spin"/>
        </authorList>
    </citation>
    <scope>NUCLEOTIDE SEQUENCE [LARGE SCALE GENOMIC DNA]</scope>
    <source>
        <strain evidence="4">DSM 45246</strain>
    </source>
</reference>
<evidence type="ECO:0000313" key="4">
    <source>
        <dbReference type="Proteomes" id="UP000199629"/>
    </source>
</evidence>
<dbReference type="EMBL" id="FMCS01000001">
    <property type="protein sequence ID" value="SCE69642.1"/>
    <property type="molecule type" value="Genomic_DNA"/>
</dbReference>
<keyword evidence="4" id="KW-1185">Reference proteome</keyword>
<keyword evidence="2" id="KW-0472">Membrane</keyword>
<evidence type="ECO:0000256" key="1">
    <source>
        <dbReference type="SAM" id="MobiDB-lite"/>
    </source>
</evidence>
<dbReference type="RefSeq" id="WP_208602622.1">
    <property type="nucleotide sequence ID" value="NZ_FMCS01000001.1"/>
</dbReference>
<feature type="region of interest" description="Disordered" evidence="1">
    <location>
        <begin position="104"/>
        <end position="169"/>
    </location>
</feature>
<keyword evidence="2" id="KW-0812">Transmembrane</keyword>
<sequence>MSSRRSDGPADRAESERLLDAARAGSPPQAAADPLAHLLAAAAAPGTAAELVGEERALAAFRAARVDPAPAVAPRPRHRFRVGAVLAGVAAAATAGVAFAAVSLDPGPEPAPPPAPTAPGHGTGGPSTGAGDPGTSGVTPSGATPGGVPSTAPTPGASGGSGKPASAGKLAGQCGAYLAKSDAQRAKALESPGFADLVAAAGGPERVEGYCLALVPEKSPEPKSEPKPTSSPKPKSSPKAKSEPKATPSSAARKGTTAVPAGSPPRSAKPGAATGR</sequence>
<feature type="compositionally biased region" description="Gly residues" evidence="1">
    <location>
        <begin position="121"/>
        <end position="134"/>
    </location>
</feature>
<feature type="compositionally biased region" description="Pro residues" evidence="1">
    <location>
        <begin position="107"/>
        <end position="117"/>
    </location>
</feature>
<dbReference type="AlphaFoldDB" id="A0A1C4UDB2"/>
<keyword evidence="2" id="KW-1133">Transmembrane helix</keyword>
<feature type="compositionally biased region" description="Basic and acidic residues" evidence="1">
    <location>
        <begin position="1"/>
        <end position="20"/>
    </location>
</feature>
<feature type="compositionally biased region" description="Low complexity" evidence="1">
    <location>
        <begin position="227"/>
        <end position="252"/>
    </location>
</feature>
<name>A0A1C4UDB2_9ACTN</name>
<evidence type="ECO:0000313" key="3">
    <source>
        <dbReference type="EMBL" id="SCE69642.1"/>
    </source>
</evidence>
<dbReference type="Proteomes" id="UP000199629">
    <property type="component" value="Unassembled WGS sequence"/>
</dbReference>
<feature type="compositionally biased region" description="Low complexity" evidence="1">
    <location>
        <begin position="21"/>
        <end position="30"/>
    </location>
</feature>
<protein>
    <submittedName>
        <fullName evidence="3">Uncharacterized protein</fullName>
    </submittedName>
</protein>
<feature type="transmembrane region" description="Helical" evidence="2">
    <location>
        <begin position="84"/>
        <end position="104"/>
    </location>
</feature>
<gene>
    <name evidence="3" type="ORF">GA0070214_101577</name>
</gene>
<evidence type="ECO:0000256" key="2">
    <source>
        <dbReference type="SAM" id="Phobius"/>
    </source>
</evidence>